<protein>
    <recommendedName>
        <fullName evidence="3 8">Nuclease SbcCD subunit D</fullName>
    </recommendedName>
</protein>
<evidence type="ECO:0000313" key="12">
    <source>
        <dbReference type="Proteomes" id="UP000031449"/>
    </source>
</evidence>
<evidence type="ECO:0000313" key="11">
    <source>
        <dbReference type="EMBL" id="AJD91111.1"/>
    </source>
</evidence>
<evidence type="ECO:0000259" key="9">
    <source>
        <dbReference type="Pfam" id="PF00149"/>
    </source>
</evidence>
<dbReference type="KEGG" id="jeo:JMA_17940"/>
<dbReference type="Pfam" id="PF00149">
    <property type="entry name" value="Metallophos"/>
    <property type="match status" value="1"/>
</dbReference>
<dbReference type="GO" id="GO:0006260">
    <property type="term" value="P:DNA replication"/>
    <property type="evidence" value="ECO:0007669"/>
    <property type="project" value="UniProtKB-KW"/>
</dbReference>
<dbReference type="CDD" id="cd00840">
    <property type="entry name" value="MPP_Mre11_N"/>
    <property type="match status" value="1"/>
</dbReference>
<name>A0A0B5ALS2_9BACL</name>
<sequence>MKFLHTADWHLGKLVHGVYMTEDQEEILARFIDIAASEKPDAIIIAGDLYDRSVPPADAVNLLNKTLYQLNVEMNIPIVAISGNHDSADRIAFGSAWYKHSNLHVTGKWGVEEHGVEIKGVRFHSVPYAEPSVIRELLGDDSISTHHDAMEKVVDRITSQHNFGHIPEVLIGHSFVAGGSTTDSERTLSVGGAGTVGKELFGPFTYTALGHLHSPYAIKDEKVHYSGSLLKYSFSEAGQKKMIKSVTIEDGKVSVEEIPLVPKKDMVILKGTLEEMMDQRFYERKEDYIKAVLTDEGALIDPINKLRSVYPNVLHLERERSERDRKMERQARQKHESLSDTALFKRFFEYVTEAEWTEEIKNEVEKNMDISIKGSEKS</sequence>
<dbReference type="Pfam" id="PF12320">
    <property type="entry name" value="SbcD_C"/>
    <property type="match status" value="1"/>
</dbReference>
<dbReference type="AlphaFoldDB" id="A0A0B5ALS2"/>
<dbReference type="SUPFAM" id="SSF56300">
    <property type="entry name" value="Metallo-dependent phosphatases"/>
    <property type="match status" value="1"/>
</dbReference>
<dbReference type="GO" id="GO:0006310">
    <property type="term" value="P:DNA recombination"/>
    <property type="evidence" value="ECO:0007669"/>
    <property type="project" value="UniProtKB-KW"/>
</dbReference>
<keyword evidence="12" id="KW-1185">Reference proteome</keyword>
<evidence type="ECO:0000256" key="6">
    <source>
        <dbReference type="ARBA" id="ARBA00022839"/>
    </source>
</evidence>
<dbReference type="STRING" id="1508404.JMA_17940"/>
<reference evidence="11 12" key="1">
    <citation type="submission" date="2014-08" db="EMBL/GenBank/DDBJ databases">
        <title>Complete genome of a marine bacteria Jeotgalibacillus malaysiensis.</title>
        <authorList>
            <person name="Yaakop A.S."/>
            <person name="Chan K.-G."/>
            <person name="Goh K.M."/>
        </authorList>
    </citation>
    <scope>NUCLEOTIDE SEQUENCE [LARGE SCALE GENOMIC DNA]</scope>
    <source>
        <strain evidence="11 12">D5</strain>
    </source>
</reference>
<dbReference type="EMBL" id="CP009416">
    <property type="protein sequence ID" value="AJD91111.1"/>
    <property type="molecule type" value="Genomic_DNA"/>
</dbReference>
<dbReference type="PANTHER" id="PTHR30337:SF0">
    <property type="entry name" value="NUCLEASE SBCCD SUBUNIT D"/>
    <property type="match status" value="1"/>
</dbReference>
<dbReference type="InterPro" id="IPR026843">
    <property type="entry name" value="SbcD_C"/>
</dbReference>
<evidence type="ECO:0000259" key="10">
    <source>
        <dbReference type="Pfam" id="PF12320"/>
    </source>
</evidence>
<dbReference type="GO" id="GO:0008408">
    <property type="term" value="F:3'-5' exonuclease activity"/>
    <property type="evidence" value="ECO:0007669"/>
    <property type="project" value="InterPro"/>
</dbReference>
<dbReference type="GO" id="GO:0004519">
    <property type="term" value="F:endonuclease activity"/>
    <property type="evidence" value="ECO:0007669"/>
    <property type="project" value="UniProtKB-KW"/>
</dbReference>
<evidence type="ECO:0000256" key="4">
    <source>
        <dbReference type="ARBA" id="ARBA00022722"/>
    </source>
</evidence>
<comment type="function">
    <text evidence="8">SbcCD cleaves DNA hairpin structures. These structures can inhibit DNA replication and are intermediates in certain DNA recombination reactions. The complex acts as a 3'-&gt;5' double strand exonuclease that can open hairpins. It also has a 5' single-strand endonuclease activity.</text>
</comment>
<dbReference type="InterPro" id="IPR041796">
    <property type="entry name" value="Mre11_N"/>
</dbReference>
<evidence type="ECO:0000256" key="7">
    <source>
        <dbReference type="ARBA" id="ARBA00023172"/>
    </source>
</evidence>
<dbReference type="InterPro" id="IPR004593">
    <property type="entry name" value="SbcD"/>
</dbReference>
<dbReference type="Proteomes" id="UP000031449">
    <property type="component" value="Chromosome"/>
</dbReference>
<keyword evidence="5 8" id="KW-0378">Hydrolase</keyword>
<dbReference type="NCBIfam" id="TIGR00619">
    <property type="entry name" value="sbcd"/>
    <property type="match status" value="1"/>
</dbReference>
<keyword evidence="8" id="KW-0235">DNA replication</keyword>
<dbReference type="OrthoDB" id="9773856at2"/>
<proteinExistence type="inferred from homology"/>
<evidence type="ECO:0000256" key="2">
    <source>
        <dbReference type="ARBA" id="ARBA00011322"/>
    </source>
</evidence>
<organism evidence="11 12">
    <name type="scientific">Jeotgalibacillus malaysiensis</name>
    <dbReference type="NCBI Taxonomy" id="1508404"/>
    <lineage>
        <taxon>Bacteria</taxon>
        <taxon>Bacillati</taxon>
        <taxon>Bacillota</taxon>
        <taxon>Bacilli</taxon>
        <taxon>Bacillales</taxon>
        <taxon>Caryophanaceae</taxon>
        <taxon>Jeotgalibacillus</taxon>
    </lineage>
</organism>
<comment type="similarity">
    <text evidence="1 8">Belongs to the SbcD family.</text>
</comment>
<keyword evidence="7 8" id="KW-0233">DNA recombination</keyword>
<feature type="domain" description="Calcineurin-like phosphoesterase" evidence="9">
    <location>
        <begin position="1"/>
        <end position="140"/>
    </location>
</feature>
<dbReference type="InterPro" id="IPR029052">
    <property type="entry name" value="Metallo-depent_PP-like"/>
</dbReference>
<keyword evidence="8" id="KW-0255">Endonuclease</keyword>
<keyword evidence="4 8" id="KW-0540">Nuclease</keyword>
<dbReference type="InterPro" id="IPR050535">
    <property type="entry name" value="DNA_Repair-Maintenance_Comp"/>
</dbReference>
<dbReference type="HOGENOM" id="CLU_038045_0_1_9"/>
<evidence type="ECO:0000256" key="3">
    <source>
        <dbReference type="ARBA" id="ARBA00013365"/>
    </source>
</evidence>
<dbReference type="InterPro" id="IPR004843">
    <property type="entry name" value="Calcineurin-like_PHP"/>
</dbReference>
<evidence type="ECO:0000256" key="5">
    <source>
        <dbReference type="ARBA" id="ARBA00022801"/>
    </source>
</evidence>
<dbReference type="PANTHER" id="PTHR30337">
    <property type="entry name" value="COMPONENT OF ATP-DEPENDENT DSDNA EXONUCLEASE"/>
    <property type="match status" value="1"/>
</dbReference>
<feature type="domain" description="Nuclease SbcCD subunit D C-terminal" evidence="10">
    <location>
        <begin position="263"/>
        <end position="351"/>
    </location>
</feature>
<keyword evidence="6 8" id="KW-0269">Exonuclease</keyword>
<accession>A0A0B5ALS2</accession>
<dbReference type="Gene3D" id="3.60.21.10">
    <property type="match status" value="1"/>
</dbReference>
<comment type="subunit">
    <text evidence="2 8">Heterodimer of SbcC and SbcD.</text>
</comment>
<evidence type="ECO:0000256" key="1">
    <source>
        <dbReference type="ARBA" id="ARBA00010555"/>
    </source>
</evidence>
<gene>
    <name evidence="8" type="primary">sbcD</name>
    <name evidence="11" type="ORF">JMA_17940</name>
</gene>
<evidence type="ECO:0000256" key="8">
    <source>
        <dbReference type="RuleBase" id="RU363069"/>
    </source>
</evidence>